<keyword evidence="12" id="KW-1185">Reference proteome</keyword>
<dbReference type="GO" id="GO:0005125">
    <property type="term" value="F:cytokine activity"/>
    <property type="evidence" value="ECO:0007669"/>
    <property type="project" value="TreeGrafter"/>
</dbReference>
<dbReference type="PANTHER" id="PTHR12027">
    <property type="entry name" value="WNT RELATED"/>
    <property type="match status" value="1"/>
</dbReference>
<keyword evidence="9" id="KW-0449">Lipoprotein</keyword>
<name>A0A1V9XD59_9ACAR</name>
<dbReference type="PANTHER" id="PTHR12027:SF77">
    <property type="entry name" value="PROTEIN WNT-5"/>
    <property type="match status" value="1"/>
</dbReference>
<dbReference type="GO" id="GO:0045165">
    <property type="term" value="P:cell fate commitment"/>
    <property type="evidence" value="ECO:0007669"/>
    <property type="project" value="TreeGrafter"/>
</dbReference>
<comment type="caution">
    <text evidence="11">The sequence shown here is derived from an EMBL/GenBank/DDBJ whole genome shotgun (WGS) entry which is preliminary data.</text>
</comment>
<evidence type="ECO:0000256" key="4">
    <source>
        <dbReference type="ARBA" id="ARBA00022525"/>
    </source>
</evidence>
<evidence type="ECO:0000256" key="7">
    <source>
        <dbReference type="ARBA" id="ARBA00023157"/>
    </source>
</evidence>
<dbReference type="GO" id="GO:0005615">
    <property type="term" value="C:extracellular space"/>
    <property type="evidence" value="ECO:0007669"/>
    <property type="project" value="TreeGrafter"/>
</dbReference>
<evidence type="ECO:0000256" key="10">
    <source>
        <dbReference type="RuleBase" id="RU003500"/>
    </source>
</evidence>
<gene>
    <name evidence="11" type="ORF">BIW11_03990</name>
</gene>
<dbReference type="GO" id="GO:0030182">
    <property type="term" value="P:neuron differentiation"/>
    <property type="evidence" value="ECO:0007669"/>
    <property type="project" value="TreeGrafter"/>
</dbReference>
<dbReference type="Proteomes" id="UP000192247">
    <property type="component" value="Unassembled WGS sequence"/>
</dbReference>
<protein>
    <recommendedName>
        <fullName evidence="10">Protein Wnt</fullName>
    </recommendedName>
</protein>
<evidence type="ECO:0000256" key="6">
    <source>
        <dbReference type="ARBA" id="ARBA00022687"/>
    </source>
</evidence>
<evidence type="ECO:0000313" key="11">
    <source>
        <dbReference type="EMBL" id="OQR71331.1"/>
    </source>
</evidence>
<evidence type="ECO:0000256" key="9">
    <source>
        <dbReference type="ARBA" id="ARBA00023288"/>
    </source>
</evidence>
<dbReference type="PRINTS" id="PR01349">
    <property type="entry name" value="WNTPROTEIN"/>
</dbReference>
<dbReference type="OrthoDB" id="5945655at2759"/>
<proteinExistence type="inferred from homology"/>
<evidence type="ECO:0000256" key="8">
    <source>
        <dbReference type="ARBA" id="ARBA00023180"/>
    </source>
</evidence>
<keyword evidence="7" id="KW-1015">Disulfide bond</keyword>
<dbReference type="InterPro" id="IPR005817">
    <property type="entry name" value="Wnt"/>
</dbReference>
<evidence type="ECO:0000256" key="3">
    <source>
        <dbReference type="ARBA" id="ARBA00022473"/>
    </source>
</evidence>
<organism evidence="11 12">
    <name type="scientific">Tropilaelaps mercedesae</name>
    <dbReference type="NCBI Taxonomy" id="418985"/>
    <lineage>
        <taxon>Eukaryota</taxon>
        <taxon>Metazoa</taxon>
        <taxon>Ecdysozoa</taxon>
        <taxon>Arthropoda</taxon>
        <taxon>Chelicerata</taxon>
        <taxon>Arachnida</taxon>
        <taxon>Acari</taxon>
        <taxon>Parasitiformes</taxon>
        <taxon>Mesostigmata</taxon>
        <taxon>Gamasina</taxon>
        <taxon>Dermanyssoidea</taxon>
        <taxon>Laelapidae</taxon>
        <taxon>Tropilaelaps</taxon>
    </lineage>
</organism>
<dbReference type="EMBL" id="MNPL01014850">
    <property type="protein sequence ID" value="OQR71331.1"/>
    <property type="molecule type" value="Genomic_DNA"/>
</dbReference>
<evidence type="ECO:0000256" key="2">
    <source>
        <dbReference type="ARBA" id="ARBA00005683"/>
    </source>
</evidence>
<dbReference type="AlphaFoldDB" id="A0A1V9XD59"/>
<comment type="similarity">
    <text evidence="2 10">Belongs to the Wnt family.</text>
</comment>
<evidence type="ECO:0000313" key="12">
    <source>
        <dbReference type="Proteomes" id="UP000192247"/>
    </source>
</evidence>
<sequence>MLLRQRSLVRGGGDAKSRRLPSVFPFQLGRSTSTGEWIDTDFTPTDSVGSKETAFAHAISAAGVVHTVARACRDGNLRSCGCSNEDRPGNLHKEWIWGGCGDNIAYGYRNNQNSFLLLPTHEVVCGVAGAFVYIACG</sequence>
<reference evidence="11 12" key="1">
    <citation type="journal article" date="2017" name="Gigascience">
        <title>Draft genome of the honey bee ectoparasitic mite, Tropilaelaps mercedesae, is shaped by the parasitic life history.</title>
        <authorList>
            <person name="Dong X."/>
            <person name="Armstrong S.D."/>
            <person name="Xia D."/>
            <person name="Makepeace B.L."/>
            <person name="Darby A.C."/>
            <person name="Kadowaki T."/>
        </authorList>
    </citation>
    <scope>NUCLEOTIDE SEQUENCE [LARGE SCALE GENOMIC DNA]</scope>
    <source>
        <strain evidence="11">Wuxi-XJTLU</strain>
    </source>
</reference>
<dbReference type="STRING" id="418985.A0A1V9XD59"/>
<keyword evidence="8" id="KW-0325">Glycoprotein</keyword>
<keyword evidence="5" id="KW-0272">Extracellular matrix</keyword>
<keyword evidence="4" id="KW-0964">Secreted</keyword>
<dbReference type="InParanoid" id="A0A1V9XD59"/>
<dbReference type="SMART" id="SM00097">
    <property type="entry name" value="WNT1"/>
    <property type="match status" value="1"/>
</dbReference>
<accession>A0A1V9XD59</accession>
<keyword evidence="6 10" id="KW-0879">Wnt signaling pathway</keyword>
<evidence type="ECO:0000256" key="1">
    <source>
        <dbReference type="ARBA" id="ARBA00004498"/>
    </source>
</evidence>
<comment type="function">
    <text evidence="10">Ligand for members of the frizzled family of seven transmembrane receptors.</text>
</comment>
<evidence type="ECO:0000256" key="5">
    <source>
        <dbReference type="ARBA" id="ARBA00022530"/>
    </source>
</evidence>
<dbReference type="GO" id="GO:0005109">
    <property type="term" value="F:frizzled binding"/>
    <property type="evidence" value="ECO:0007669"/>
    <property type="project" value="TreeGrafter"/>
</dbReference>
<keyword evidence="3 10" id="KW-0217">Developmental protein</keyword>
<dbReference type="GO" id="GO:0060070">
    <property type="term" value="P:canonical Wnt signaling pathway"/>
    <property type="evidence" value="ECO:0007669"/>
    <property type="project" value="TreeGrafter"/>
</dbReference>
<comment type="subcellular location">
    <subcellularLocation>
        <location evidence="1 10">Secreted</location>
        <location evidence="1 10">Extracellular space</location>
        <location evidence="1 10">Extracellular matrix</location>
    </subcellularLocation>
</comment>
<dbReference type="Pfam" id="PF00110">
    <property type="entry name" value="wnt"/>
    <property type="match status" value="1"/>
</dbReference>